<dbReference type="InterPro" id="IPR041426">
    <property type="entry name" value="Mos1_HTH"/>
</dbReference>
<proteinExistence type="predicted"/>
<keyword evidence="3" id="KW-1185">Reference proteome</keyword>
<protein>
    <submittedName>
        <fullName evidence="2">HTH_48 domain-containing protein</fullName>
    </submittedName>
</protein>
<dbReference type="Proteomes" id="UP000005237">
    <property type="component" value="Unassembled WGS sequence"/>
</dbReference>
<dbReference type="AlphaFoldDB" id="A0A8R1IFD3"/>
<dbReference type="Pfam" id="PF17906">
    <property type="entry name" value="HTH_48"/>
    <property type="match status" value="1"/>
</dbReference>
<reference evidence="2" key="2">
    <citation type="submission" date="2022-06" db="UniProtKB">
        <authorList>
            <consortium name="EnsemblMetazoa"/>
        </authorList>
    </citation>
    <scope>IDENTIFICATION</scope>
    <source>
        <strain evidence="2">DF5081</strain>
    </source>
</reference>
<accession>A0A8R1IFD3</accession>
<evidence type="ECO:0000259" key="1">
    <source>
        <dbReference type="Pfam" id="PF17906"/>
    </source>
</evidence>
<name>A0A8R1IFD3_CAEJA</name>
<evidence type="ECO:0000313" key="2">
    <source>
        <dbReference type="EnsemblMetazoa" id="CJA27762.1"/>
    </source>
</evidence>
<dbReference type="EnsemblMetazoa" id="CJA27762.1">
    <property type="protein sequence ID" value="CJA27762.1"/>
    <property type="gene ID" value="WBGene00183335"/>
</dbReference>
<feature type="domain" description="Mos1 transposase HTH" evidence="1">
    <location>
        <begin position="32"/>
        <end position="76"/>
    </location>
</feature>
<dbReference type="Gene3D" id="1.10.10.1450">
    <property type="match status" value="1"/>
</dbReference>
<reference evidence="3" key="1">
    <citation type="submission" date="2010-08" db="EMBL/GenBank/DDBJ databases">
        <authorList>
            <consortium name="Caenorhabditis japonica Sequencing Consortium"/>
            <person name="Wilson R.K."/>
        </authorList>
    </citation>
    <scope>NUCLEOTIDE SEQUENCE [LARGE SCALE GENOMIC DNA]</scope>
    <source>
        <strain evidence="3">DF5081</strain>
    </source>
</reference>
<evidence type="ECO:0000313" key="3">
    <source>
        <dbReference type="Proteomes" id="UP000005237"/>
    </source>
</evidence>
<sequence>MQFLLETRQTNQRLTYVELNMTENLLADTLQTVFLYKFFQDRTCNEAHRKICAVLDENSVPCNSIKFWFQKFAEENYDLEDKPRSCLDIDADISRTLEED</sequence>
<organism evidence="2 3">
    <name type="scientific">Caenorhabditis japonica</name>
    <dbReference type="NCBI Taxonomy" id="281687"/>
    <lineage>
        <taxon>Eukaryota</taxon>
        <taxon>Metazoa</taxon>
        <taxon>Ecdysozoa</taxon>
        <taxon>Nematoda</taxon>
        <taxon>Chromadorea</taxon>
        <taxon>Rhabditida</taxon>
        <taxon>Rhabditina</taxon>
        <taxon>Rhabditomorpha</taxon>
        <taxon>Rhabditoidea</taxon>
        <taxon>Rhabditidae</taxon>
        <taxon>Peloderinae</taxon>
        <taxon>Caenorhabditis</taxon>
    </lineage>
</organism>